<dbReference type="AlphaFoldDB" id="Q1K1Z9"/>
<name>Q1K1Z9_DESA6</name>
<organism evidence="2 3">
    <name type="scientific">Desulfuromonas acetoxidans (strain DSM 684 / 11070)</name>
    <dbReference type="NCBI Taxonomy" id="281689"/>
    <lineage>
        <taxon>Bacteria</taxon>
        <taxon>Pseudomonadati</taxon>
        <taxon>Thermodesulfobacteriota</taxon>
        <taxon>Desulfuromonadia</taxon>
        <taxon>Desulfuromonadales</taxon>
        <taxon>Desulfuromonadaceae</taxon>
        <taxon>Desulfuromonas</taxon>
    </lineage>
</organism>
<keyword evidence="3" id="KW-1185">Reference proteome</keyword>
<protein>
    <recommendedName>
        <fullName evidence="4">MSHA pilin protein MshD</fullName>
    </recommendedName>
</protein>
<evidence type="ECO:0000313" key="2">
    <source>
        <dbReference type="EMBL" id="EAT16640.1"/>
    </source>
</evidence>
<dbReference type="RefSeq" id="WP_005998703.1">
    <property type="nucleotide sequence ID" value="NZ_AAEW02000004.1"/>
</dbReference>
<feature type="transmembrane region" description="Helical" evidence="1">
    <location>
        <begin position="20"/>
        <end position="42"/>
    </location>
</feature>
<dbReference type="EMBL" id="AAEW02000004">
    <property type="protein sequence ID" value="EAT16640.1"/>
    <property type="molecule type" value="Genomic_DNA"/>
</dbReference>
<keyword evidence="1" id="KW-0812">Transmembrane</keyword>
<keyword evidence="1" id="KW-0472">Membrane</keyword>
<proteinExistence type="predicted"/>
<keyword evidence="1" id="KW-1133">Transmembrane helix</keyword>
<evidence type="ECO:0000256" key="1">
    <source>
        <dbReference type="SAM" id="Phobius"/>
    </source>
</evidence>
<reference evidence="2" key="2">
    <citation type="submission" date="2006-05" db="EMBL/GenBank/DDBJ databases">
        <title>Sequencing of the draft genome and assembly of Desulfuromonas acetoxidans DSM 684.</title>
        <authorList>
            <consortium name="US DOE Joint Genome Institute (JGI-PGF)"/>
            <person name="Copeland A."/>
            <person name="Lucas S."/>
            <person name="Lapidus A."/>
            <person name="Barry K."/>
            <person name="Detter J.C."/>
            <person name="Glavina del Rio T."/>
            <person name="Hammon N."/>
            <person name="Israni S."/>
            <person name="Dalin E."/>
            <person name="Tice H."/>
            <person name="Bruce D."/>
            <person name="Pitluck S."/>
            <person name="Richardson P."/>
        </authorList>
    </citation>
    <scope>NUCLEOTIDE SEQUENCE [LARGE SCALE GENOMIC DNA]</scope>
    <source>
        <strain evidence="2">DSM 684</strain>
    </source>
</reference>
<evidence type="ECO:0000313" key="3">
    <source>
        <dbReference type="Proteomes" id="UP000005695"/>
    </source>
</evidence>
<dbReference type="Pfam" id="PF07963">
    <property type="entry name" value="N_methyl"/>
    <property type="match status" value="1"/>
</dbReference>
<evidence type="ECO:0008006" key="4">
    <source>
        <dbReference type="Google" id="ProtNLM"/>
    </source>
</evidence>
<gene>
    <name evidence="2" type="ORF">Dace_2735</name>
</gene>
<dbReference type="Proteomes" id="UP000005695">
    <property type="component" value="Unassembled WGS sequence"/>
</dbReference>
<dbReference type="NCBIfam" id="TIGR02532">
    <property type="entry name" value="IV_pilin_GFxxxE"/>
    <property type="match status" value="1"/>
</dbReference>
<reference evidence="2" key="1">
    <citation type="submission" date="2006-05" db="EMBL/GenBank/DDBJ databases">
        <title>Annotation of the draft genome assembly of Desulfuromonas acetoxidans DSM 684.</title>
        <authorList>
            <consortium name="US DOE Joint Genome Institute (JGI-ORNL)"/>
            <person name="Larimer F."/>
            <person name="Land M."/>
            <person name="Hauser L."/>
        </authorList>
    </citation>
    <scope>NUCLEOTIDE SEQUENCE [LARGE SCALE GENOMIC DNA]</scope>
    <source>
        <strain evidence="2">DSM 684</strain>
    </source>
</reference>
<comment type="caution">
    <text evidence="2">The sequence shown here is derived from an EMBL/GenBank/DDBJ whole genome shotgun (WGS) entry which is preliminary data.</text>
</comment>
<accession>Q1K1Z9</accession>
<sequence>MRYAMRKKQLLGNQQGVTLVELIVSIVIISVALSGVLLVMNYTTSHSADPMIEYQAVAVGEAYLEEILLQSYSDPGGGVEAGRSDYDDVDDYNGLNDSGAKDQQGASIVGLENYDVSVAVSNVAAFGPVGQTLPAKRVTVTVQHNSGVNLSLTGYRTAYD</sequence>
<dbReference type="PROSITE" id="PS00409">
    <property type="entry name" value="PROKAR_NTER_METHYL"/>
    <property type="match status" value="1"/>
</dbReference>
<dbReference type="InterPro" id="IPR012902">
    <property type="entry name" value="N_methyl_site"/>
</dbReference>